<dbReference type="Gene3D" id="3.90.400.10">
    <property type="entry name" value="Oligo-1,6-glucosidase, Domain 2"/>
    <property type="match status" value="1"/>
</dbReference>
<dbReference type="SUPFAM" id="SSF51445">
    <property type="entry name" value="(Trans)glycosidases"/>
    <property type="match status" value="1"/>
</dbReference>
<gene>
    <name evidence="5" type="ORF">GCM10008957_44150</name>
</gene>
<dbReference type="Gene3D" id="3.20.20.80">
    <property type="entry name" value="Glycosidases"/>
    <property type="match status" value="2"/>
</dbReference>
<dbReference type="InterPro" id="IPR013780">
    <property type="entry name" value="Glyco_hydro_b"/>
</dbReference>
<organism evidence="5 6">
    <name type="scientific">Deinococcus ruber</name>
    <dbReference type="NCBI Taxonomy" id="1848197"/>
    <lineage>
        <taxon>Bacteria</taxon>
        <taxon>Thermotogati</taxon>
        <taxon>Deinococcota</taxon>
        <taxon>Deinococci</taxon>
        <taxon>Deinococcales</taxon>
        <taxon>Deinococcaceae</taxon>
        <taxon>Deinococcus</taxon>
    </lineage>
</organism>
<dbReference type="RefSeq" id="WP_189092674.1">
    <property type="nucleotide sequence ID" value="NZ_BMQL01000042.1"/>
</dbReference>
<sequence>MTSSNLKWWQSGIIYQIYPRSFQDSSGDGVGDLKGITSRLDYLSSLGIQAIWLSPIFPSPMKDFGYDVADYKDVDPLFGNLADFDELVQQAHARGLKVMLDFVPNHSSDLHPWFVEARSSRDNPKRDWYMWRDPAPDGGVPNNWKSFFGGDAWTFDEVTGQYYLHQFVSEQPELNWANPEVRQEMADTVRFWMRRGVDGFRVDVIWLLGKDPEYRDEPRNPEWRPEHPLHNSLEHIYTQDLPITHEYIRELRAALDEFDDRMMVGEIYLPIERLLPYAGTPDAPECHLPFNFHLILTPWNAADVRKLVDEYDAAVTQAGSWPNWVLGNHDQHRFATRVGRAQYRVAQTLLLTLRGTPTVYYGDEIGMEDGHIPPDCIVDPAALNQPEVAATAGRDPERTPMQWDATPYGGFMKSAADEQVEPWLPLAENFTAVNVAAQEKDPASDLNYFRALTRLRGESAALVHGTYRSLNAGEGALMQSGPGSLTGGSYQNVQAGSGVFAFLRESDGERVLVLLNFGADDVQLSLPELEGAALLLSSMGDGSAETLRGNEAQLWRVG</sequence>
<dbReference type="AlphaFoldDB" id="A0A918CJ75"/>
<reference evidence="5" key="2">
    <citation type="submission" date="2020-09" db="EMBL/GenBank/DDBJ databases">
        <authorList>
            <person name="Sun Q."/>
            <person name="Ohkuma M."/>
        </authorList>
    </citation>
    <scope>NUCLEOTIDE SEQUENCE</scope>
    <source>
        <strain evidence="5">JCM 31311</strain>
    </source>
</reference>
<evidence type="ECO:0000313" key="5">
    <source>
        <dbReference type="EMBL" id="GGR28039.1"/>
    </source>
</evidence>
<keyword evidence="6" id="KW-1185">Reference proteome</keyword>
<dbReference type="InterPro" id="IPR045857">
    <property type="entry name" value="O16G_dom_2"/>
</dbReference>
<dbReference type="Gene3D" id="2.60.40.1180">
    <property type="entry name" value="Golgi alpha-mannosidase II"/>
    <property type="match status" value="1"/>
</dbReference>
<dbReference type="Proteomes" id="UP000603865">
    <property type="component" value="Unassembled WGS sequence"/>
</dbReference>
<dbReference type="GO" id="GO:0009313">
    <property type="term" value="P:oligosaccharide catabolic process"/>
    <property type="evidence" value="ECO:0007669"/>
    <property type="project" value="TreeGrafter"/>
</dbReference>
<evidence type="ECO:0000259" key="4">
    <source>
        <dbReference type="SMART" id="SM00642"/>
    </source>
</evidence>
<comment type="similarity">
    <text evidence="1">Belongs to the glycosyl hydrolase 13 family.</text>
</comment>
<keyword evidence="2" id="KW-0378">Hydrolase</keyword>
<dbReference type="PANTHER" id="PTHR10357:SF179">
    <property type="entry name" value="NEUTRAL AND BASIC AMINO ACID TRANSPORT PROTEIN RBAT"/>
    <property type="match status" value="1"/>
</dbReference>
<accession>A0A918CJ75</accession>
<evidence type="ECO:0000256" key="1">
    <source>
        <dbReference type="ARBA" id="ARBA00008061"/>
    </source>
</evidence>
<dbReference type="CDD" id="cd11331">
    <property type="entry name" value="AmyAc_OligoGlu_like"/>
    <property type="match status" value="1"/>
</dbReference>
<dbReference type="FunFam" id="3.90.400.10:FF:000002">
    <property type="entry name" value="Sucrose isomerase"/>
    <property type="match status" value="1"/>
</dbReference>
<dbReference type="InterPro" id="IPR017853">
    <property type="entry name" value="GH"/>
</dbReference>
<comment type="caution">
    <text evidence="5">The sequence shown here is derived from an EMBL/GenBank/DDBJ whole genome shotgun (WGS) entry which is preliminary data.</text>
</comment>
<evidence type="ECO:0000256" key="2">
    <source>
        <dbReference type="ARBA" id="ARBA00022801"/>
    </source>
</evidence>
<dbReference type="SMART" id="SM00642">
    <property type="entry name" value="Aamy"/>
    <property type="match status" value="1"/>
</dbReference>
<keyword evidence="3" id="KW-0326">Glycosidase</keyword>
<dbReference type="EMBL" id="BMQL01000042">
    <property type="protein sequence ID" value="GGR28039.1"/>
    <property type="molecule type" value="Genomic_DNA"/>
</dbReference>
<dbReference type="Pfam" id="PF16657">
    <property type="entry name" value="Malt_amylase_C"/>
    <property type="match status" value="1"/>
</dbReference>
<feature type="domain" description="Glycosyl hydrolase family 13 catalytic" evidence="4">
    <location>
        <begin position="16"/>
        <end position="398"/>
    </location>
</feature>
<dbReference type="InterPro" id="IPR032091">
    <property type="entry name" value="Malt_amylase-like_C"/>
</dbReference>
<reference evidence="5" key="1">
    <citation type="journal article" date="2014" name="Int. J. Syst. Evol. Microbiol.">
        <title>Complete genome sequence of Corynebacterium casei LMG S-19264T (=DSM 44701T), isolated from a smear-ripened cheese.</title>
        <authorList>
            <consortium name="US DOE Joint Genome Institute (JGI-PGF)"/>
            <person name="Walter F."/>
            <person name="Albersmeier A."/>
            <person name="Kalinowski J."/>
            <person name="Ruckert C."/>
        </authorList>
    </citation>
    <scope>NUCLEOTIDE SEQUENCE</scope>
    <source>
        <strain evidence="5">JCM 31311</strain>
    </source>
</reference>
<dbReference type="SUPFAM" id="SSF51011">
    <property type="entry name" value="Glycosyl hydrolase domain"/>
    <property type="match status" value="1"/>
</dbReference>
<dbReference type="Pfam" id="PF00128">
    <property type="entry name" value="Alpha-amylase"/>
    <property type="match status" value="1"/>
</dbReference>
<dbReference type="InterPro" id="IPR006047">
    <property type="entry name" value="GH13_cat_dom"/>
</dbReference>
<evidence type="ECO:0000256" key="3">
    <source>
        <dbReference type="ARBA" id="ARBA00023295"/>
    </source>
</evidence>
<dbReference type="PANTHER" id="PTHR10357">
    <property type="entry name" value="ALPHA-AMYLASE FAMILY MEMBER"/>
    <property type="match status" value="1"/>
</dbReference>
<proteinExistence type="inferred from homology"/>
<protein>
    <submittedName>
        <fullName evidence="5">Alpha-amylase</fullName>
    </submittedName>
</protein>
<evidence type="ECO:0000313" key="6">
    <source>
        <dbReference type="Proteomes" id="UP000603865"/>
    </source>
</evidence>
<name>A0A918CJ75_9DEIO</name>
<dbReference type="GO" id="GO:0004556">
    <property type="term" value="F:alpha-amylase activity"/>
    <property type="evidence" value="ECO:0007669"/>
    <property type="project" value="TreeGrafter"/>
</dbReference>